<comment type="similarity">
    <text evidence="2">Belongs to the YkuD family.</text>
</comment>
<dbReference type="Proteomes" id="UP000199556">
    <property type="component" value="Unassembled WGS sequence"/>
</dbReference>
<dbReference type="PANTHER" id="PTHR30582:SF24">
    <property type="entry name" value="L,D-TRANSPEPTIDASE ERFK_SRFK-RELATED"/>
    <property type="match status" value="1"/>
</dbReference>
<reference evidence="12 13" key="1">
    <citation type="submission" date="2016-10" db="EMBL/GenBank/DDBJ databases">
        <authorList>
            <person name="de Groot N.N."/>
        </authorList>
    </citation>
    <scope>NUCLEOTIDE SEQUENCE [LARGE SCALE GENOMIC DNA]</scope>
    <source>
        <strain evidence="12 13">DSM 4180</strain>
    </source>
</reference>
<proteinExistence type="inferred from homology"/>
<evidence type="ECO:0000256" key="4">
    <source>
        <dbReference type="ARBA" id="ARBA00022679"/>
    </source>
</evidence>
<dbReference type="PANTHER" id="PTHR30582">
    <property type="entry name" value="L,D-TRANSPEPTIDASE"/>
    <property type="match status" value="1"/>
</dbReference>
<evidence type="ECO:0000256" key="5">
    <source>
        <dbReference type="ARBA" id="ARBA00022801"/>
    </source>
</evidence>
<evidence type="ECO:0000256" key="3">
    <source>
        <dbReference type="ARBA" id="ARBA00022676"/>
    </source>
</evidence>
<keyword evidence="3" id="KW-0328">Glycosyltransferase</keyword>
<feature type="active site" description="Proton donor/acceptor" evidence="9">
    <location>
        <position position="175"/>
    </location>
</feature>
<dbReference type="GO" id="GO:0071555">
    <property type="term" value="P:cell wall organization"/>
    <property type="evidence" value="ECO:0007669"/>
    <property type="project" value="UniProtKB-UniRule"/>
</dbReference>
<dbReference type="Gene3D" id="2.40.440.10">
    <property type="entry name" value="L,D-transpeptidase catalytic domain-like"/>
    <property type="match status" value="1"/>
</dbReference>
<sequence length="223" mass="24741">MARRAILQMALALLAVWSSAAGAGWYLDTFSPEASMESWYRPVLQRLEERFPQYFVADPVAVVRTDEQRLYVIRQGEIQASYPVSTSRFGLGNEDGSLKTPLGVHRIQQKIGADAPVGAVFVAREPTGETTPIVTEPRRTEGDHITTRILRLEGLEQGVNRGQGIDSLERHIYIHGTDEEGLIGRPASQGCVRMTNADVMDLFDTMPEGALVVIHQGQDERPR</sequence>
<dbReference type="InterPro" id="IPR038063">
    <property type="entry name" value="Transpep_catalytic_dom"/>
</dbReference>
<dbReference type="UniPathway" id="UPA00219"/>
<protein>
    <submittedName>
        <fullName evidence="12">L,D-transpeptidase catalytic domain</fullName>
    </submittedName>
</protein>
<dbReference type="Pfam" id="PF03734">
    <property type="entry name" value="YkuD"/>
    <property type="match status" value="1"/>
</dbReference>
<gene>
    <name evidence="12" type="ORF">SAMN05421721_1203</name>
</gene>
<accession>A0A1I4SQA2</accession>
<evidence type="ECO:0000256" key="7">
    <source>
        <dbReference type="ARBA" id="ARBA00022984"/>
    </source>
</evidence>
<organism evidence="12 13">
    <name type="scientific">Ectothiorhodospira mobilis</name>
    <dbReference type="NCBI Taxonomy" id="195064"/>
    <lineage>
        <taxon>Bacteria</taxon>
        <taxon>Pseudomonadati</taxon>
        <taxon>Pseudomonadota</taxon>
        <taxon>Gammaproteobacteria</taxon>
        <taxon>Chromatiales</taxon>
        <taxon>Ectothiorhodospiraceae</taxon>
        <taxon>Ectothiorhodospira</taxon>
    </lineage>
</organism>
<evidence type="ECO:0000313" key="12">
    <source>
        <dbReference type="EMBL" id="SFM66483.1"/>
    </source>
</evidence>
<keyword evidence="4" id="KW-0808">Transferase</keyword>
<keyword evidence="8 9" id="KW-0961">Cell wall biogenesis/degradation</keyword>
<evidence type="ECO:0000313" key="13">
    <source>
        <dbReference type="Proteomes" id="UP000199556"/>
    </source>
</evidence>
<dbReference type="SUPFAM" id="SSF141523">
    <property type="entry name" value="L,D-transpeptidase catalytic domain-like"/>
    <property type="match status" value="1"/>
</dbReference>
<evidence type="ECO:0000256" key="10">
    <source>
        <dbReference type="SAM" id="SignalP"/>
    </source>
</evidence>
<keyword evidence="6 9" id="KW-0133">Cell shape</keyword>
<dbReference type="PROSITE" id="PS52029">
    <property type="entry name" value="LD_TPASE"/>
    <property type="match status" value="1"/>
</dbReference>
<dbReference type="STRING" id="195064.SAMN05421721_1203"/>
<name>A0A1I4SQA2_ECTMO</name>
<evidence type="ECO:0000256" key="8">
    <source>
        <dbReference type="ARBA" id="ARBA00023316"/>
    </source>
</evidence>
<dbReference type="GO" id="GO:0018104">
    <property type="term" value="P:peptidoglycan-protein cross-linking"/>
    <property type="evidence" value="ECO:0007669"/>
    <property type="project" value="TreeGrafter"/>
</dbReference>
<dbReference type="GO" id="GO:0016757">
    <property type="term" value="F:glycosyltransferase activity"/>
    <property type="evidence" value="ECO:0007669"/>
    <property type="project" value="UniProtKB-KW"/>
</dbReference>
<feature type="domain" description="L,D-TPase catalytic" evidence="11">
    <location>
        <begin position="59"/>
        <end position="215"/>
    </location>
</feature>
<evidence type="ECO:0000256" key="9">
    <source>
        <dbReference type="PROSITE-ProRule" id="PRU01373"/>
    </source>
</evidence>
<dbReference type="InterPro" id="IPR005490">
    <property type="entry name" value="LD_TPept_cat_dom"/>
</dbReference>
<dbReference type="GO" id="GO:0008360">
    <property type="term" value="P:regulation of cell shape"/>
    <property type="evidence" value="ECO:0007669"/>
    <property type="project" value="UniProtKB-UniRule"/>
</dbReference>
<dbReference type="InterPro" id="IPR050979">
    <property type="entry name" value="LD-transpeptidase"/>
</dbReference>
<dbReference type="AlphaFoldDB" id="A0A1I4SQA2"/>
<keyword evidence="10" id="KW-0732">Signal</keyword>
<keyword evidence="13" id="KW-1185">Reference proteome</keyword>
<feature type="signal peptide" evidence="10">
    <location>
        <begin position="1"/>
        <end position="23"/>
    </location>
</feature>
<dbReference type="GO" id="GO:0071972">
    <property type="term" value="F:peptidoglycan L,D-transpeptidase activity"/>
    <property type="evidence" value="ECO:0007669"/>
    <property type="project" value="TreeGrafter"/>
</dbReference>
<evidence type="ECO:0000259" key="11">
    <source>
        <dbReference type="PROSITE" id="PS52029"/>
    </source>
</evidence>
<comment type="pathway">
    <text evidence="1 9">Cell wall biogenesis; peptidoglycan biosynthesis.</text>
</comment>
<dbReference type="GO" id="GO:0005576">
    <property type="term" value="C:extracellular region"/>
    <property type="evidence" value="ECO:0007669"/>
    <property type="project" value="TreeGrafter"/>
</dbReference>
<feature type="active site" description="Nucleophile" evidence="9">
    <location>
        <position position="191"/>
    </location>
</feature>
<evidence type="ECO:0000256" key="2">
    <source>
        <dbReference type="ARBA" id="ARBA00005992"/>
    </source>
</evidence>
<dbReference type="EMBL" id="FOUO01000020">
    <property type="protein sequence ID" value="SFM66483.1"/>
    <property type="molecule type" value="Genomic_DNA"/>
</dbReference>
<dbReference type="CDD" id="cd16913">
    <property type="entry name" value="YkuD_like"/>
    <property type="match status" value="1"/>
</dbReference>
<keyword evidence="7 9" id="KW-0573">Peptidoglycan synthesis</keyword>
<feature type="chain" id="PRO_5011441880" evidence="10">
    <location>
        <begin position="24"/>
        <end position="223"/>
    </location>
</feature>
<evidence type="ECO:0000256" key="1">
    <source>
        <dbReference type="ARBA" id="ARBA00004752"/>
    </source>
</evidence>
<keyword evidence="5" id="KW-0378">Hydrolase</keyword>
<evidence type="ECO:0000256" key="6">
    <source>
        <dbReference type="ARBA" id="ARBA00022960"/>
    </source>
</evidence>